<dbReference type="Pfam" id="PF00392">
    <property type="entry name" value="GntR"/>
    <property type="match status" value="1"/>
</dbReference>
<dbReference type="EMBL" id="PRLP01000033">
    <property type="protein sequence ID" value="PPC77434.1"/>
    <property type="molecule type" value="Genomic_DNA"/>
</dbReference>
<evidence type="ECO:0000256" key="4">
    <source>
        <dbReference type="ARBA" id="ARBA00023125"/>
    </source>
</evidence>
<comment type="similarity">
    <text evidence="1">In the C-terminal section; belongs to the class-I pyridoxal-phosphate-dependent aminotransferase family.</text>
</comment>
<organism evidence="7 8">
    <name type="scientific">Proteobacteria bacterium 228</name>
    <dbReference type="NCBI Taxonomy" id="2083153"/>
    <lineage>
        <taxon>Bacteria</taxon>
        <taxon>Pseudomonadati</taxon>
        <taxon>Pseudomonadota</taxon>
    </lineage>
</organism>
<name>A0A2S5KRF2_9PROT</name>
<evidence type="ECO:0000313" key="7">
    <source>
        <dbReference type="EMBL" id="PPC77434.1"/>
    </source>
</evidence>
<dbReference type="PANTHER" id="PTHR46577:SF2">
    <property type="entry name" value="TRANSCRIPTIONAL REGULATORY PROTEIN"/>
    <property type="match status" value="1"/>
</dbReference>
<dbReference type="InterPro" id="IPR015424">
    <property type="entry name" value="PyrdxlP-dep_Trfase"/>
</dbReference>
<dbReference type="GO" id="GO:0003677">
    <property type="term" value="F:DNA binding"/>
    <property type="evidence" value="ECO:0007669"/>
    <property type="project" value="UniProtKB-KW"/>
</dbReference>
<dbReference type="PROSITE" id="PS50949">
    <property type="entry name" value="HTH_GNTR"/>
    <property type="match status" value="1"/>
</dbReference>
<dbReference type="OrthoDB" id="9802328at2"/>
<dbReference type="AlphaFoldDB" id="A0A2S5KRF2"/>
<sequence length="494" mass="54257">MLSKLLGLYASTVAGGSMFALDRQTPTPLVNQICDGIVAQIEQQQLHPGSRLPSVRSLADRLGVSSFTVASAYDRLSGLGLINARRGSGYYVAPPLAVPVQPVELAPMPSGHPGVAFLRNSLNTQRYRLPVSCGFLPPAWLEDAIPSSVSGRLMRNALIQGAPSPIAGSDTLRERLAYRLREQGLQADAGRVLVTNGVTHGFFLLCQTLLGPEDYVVVEDPSYFLLQLRQSNSPLSGRLLTVPRRHDGPDLQALEQLCQQYRPKLLLTQTLAHNPIGGHTSMAVAHRLLVLAERYGFYLAEDDIFGDLASSERFYLSQLAAPQHGAVAAGGISERVFYLSSFSKILSPALRIGLILTPAAWMQPLLERKVASVMACSLIDETVVQYVLEAGRFQRHVERVRERVREARSKASRGLDRLGFTVEQDGRDGLFLWAKVPEGVVVPALLEQAQRDEIFLASGEVFSLQPGSGQYLRLNVSYCHRPEFLQWLGRQLRG</sequence>
<dbReference type="SUPFAM" id="SSF46785">
    <property type="entry name" value="Winged helix' DNA-binding domain"/>
    <property type="match status" value="1"/>
</dbReference>
<feature type="domain" description="HTH gntR-type" evidence="6">
    <location>
        <begin position="27"/>
        <end position="95"/>
    </location>
</feature>
<dbReference type="GO" id="GO:0030170">
    <property type="term" value="F:pyridoxal phosphate binding"/>
    <property type="evidence" value="ECO:0007669"/>
    <property type="project" value="InterPro"/>
</dbReference>
<protein>
    <recommendedName>
        <fullName evidence="6">HTH gntR-type domain-containing protein</fullName>
    </recommendedName>
</protein>
<keyword evidence="2" id="KW-0663">Pyridoxal phosphate</keyword>
<accession>A0A2S5KRF2</accession>
<dbReference type="InterPro" id="IPR000524">
    <property type="entry name" value="Tscrpt_reg_HTH_GntR"/>
</dbReference>
<gene>
    <name evidence="7" type="ORF">C4K68_10095</name>
</gene>
<dbReference type="InterPro" id="IPR051446">
    <property type="entry name" value="HTH_trans_reg/aminotransferase"/>
</dbReference>
<evidence type="ECO:0000259" key="6">
    <source>
        <dbReference type="PROSITE" id="PS50949"/>
    </source>
</evidence>
<dbReference type="PANTHER" id="PTHR46577">
    <property type="entry name" value="HTH-TYPE TRANSCRIPTIONAL REGULATORY PROTEIN GABR"/>
    <property type="match status" value="1"/>
</dbReference>
<keyword evidence="3" id="KW-0805">Transcription regulation</keyword>
<keyword evidence="5" id="KW-0804">Transcription</keyword>
<dbReference type="CDD" id="cd00609">
    <property type="entry name" value="AAT_like"/>
    <property type="match status" value="1"/>
</dbReference>
<dbReference type="CDD" id="cd07377">
    <property type="entry name" value="WHTH_GntR"/>
    <property type="match status" value="1"/>
</dbReference>
<evidence type="ECO:0000256" key="2">
    <source>
        <dbReference type="ARBA" id="ARBA00022898"/>
    </source>
</evidence>
<keyword evidence="4" id="KW-0238">DNA-binding</keyword>
<dbReference type="Proteomes" id="UP000238196">
    <property type="component" value="Unassembled WGS sequence"/>
</dbReference>
<evidence type="ECO:0000313" key="8">
    <source>
        <dbReference type="Proteomes" id="UP000238196"/>
    </source>
</evidence>
<reference evidence="7 8" key="1">
    <citation type="submission" date="2018-02" db="EMBL/GenBank/DDBJ databases">
        <title>novel marine gammaproteobacteria from coastal saline agro ecosystem.</title>
        <authorList>
            <person name="Krishnan R."/>
            <person name="Ramesh Kumar N."/>
        </authorList>
    </citation>
    <scope>NUCLEOTIDE SEQUENCE [LARGE SCALE GENOMIC DNA]</scope>
    <source>
        <strain evidence="7 8">228</strain>
    </source>
</reference>
<evidence type="ECO:0000256" key="1">
    <source>
        <dbReference type="ARBA" id="ARBA00005384"/>
    </source>
</evidence>
<dbReference type="InterPro" id="IPR015421">
    <property type="entry name" value="PyrdxlP-dep_Trfase_major"/>
</dbReference>
<comment type="caution">
    <text evidence="7">The sequence shown here is derived from an EMBL/GenBank/DDBJ whole genome shotgun (WGS) entry which is preliminary data.</text>
</comment>
<dbReference type="Pfam" id="PF00155">
    <property type="entry name" value="Aminotran_1_2"/>
    <property type="match status" value="1"/>
</dbReference>
<dbReference type="InterPro" id="IPR036388">
    <property type="entry name" value="WH-like_DNA-bd_sf"/>
</dbReference>
<dbReference type="GO" id="GO:0003700">
    <property type="term" value="F:DNA-binding transcription factor activity"/>
    <property type="evidence" value="ECO:0007669"/>
    <property type="project" value="InterPro"/>
</dbReference>
<dbReference type="Gene3D" id="3.40.640.10">
    <property type="entry name" value="Type I PLP-dependent aspartate aminotransferase-like (Major domain)"/>
    <property type="match status" value="1"/>
</dbReference>
<evidence type="ECO:0000256" key="3">
    <source>
        <dbReference type="ARBA" id="ARBA00023015"/>
    </source>
</evidence>
<proteinExistence type="inferred from homology"/>
<dbReference type="InterPro" id="IPR004839">
    <property type="entry name" value="Aminotransferase_I/II_large"/>
</dbReference>
<dbReference type="SUPFAM" id="SSF53383">
    <property type="entry name" value="PLP-dependent transferases"/>
    <property type="match status" value="1"/>
</dbReference>
<dbReference type="Gene3D" id="1.10.10.10">
    <property type="entry name" value="Winged helix-like DNA-binding domain superfamily/Winged helix DNA-binding domain"/>
    <property type="match status" value="1"/>
</dbReference>
<dbReference type="SMART" id="SM00345">
    <property type="entry name" value="HTH_GNTR"/>
    <property type="match status" value="1"/>
</dbReference>
<dbReference type="InterPro" id="IPR036390">
    <property type="entry name" value="WH_DNA-bd_sf"/>
</dbReference>
<evidence type="ECO:0000256" key="5">
    <source>
        <dbReference type="ARBA" id="ARBA00023163"/>
    </source>
</evidence>